<reference evidence="2 3" key="1">
    <citation type="journal article" date="2016" name="Nat. Commun.">
        <title>Thousands of microbial genomes shed light on interconnected biogeochemical processes in an aquifer system.</title>
        <authorList>
            <person name="Anantharaman K."/>
            <person name="Brown C.T."/>
            <person name="Hug L.A."/>
            <person name="Sharon I."/>
            <person name="Castelle C.J."/>
            <person name="Probst A.J."/>
            <person name="Thomas B.C."/>
            <person name="Singh A."/>
            <person name="Wilkins M.J."/>
            <person name="Karaoz U."/>
            <person name="Brodie E.L."/>
            <person name="Williams K.H."/>
            <person name="Hubbard S.S."/>
            <person name="Banfield J.F."/>
        </authorList>
    </citation>
    <scope>NUCLEOTIDE SEQUENCE [LARGE SCALE GENOMIC DNA]</scope>
</reference>
<feature type="transmembrane region" description="Helical" evidence="1">
    <location>
        <begin position="396"/>
        <end position="416"/>
    </location>
</feature>
<feature type="transmembrane region" description="Helical" evidence="1">
    <location>
        <begin position="70"/>
        <end position="90"/>
    </location>
</feature>
<feature type="transmembrane region" description="Helical" evidence="1">
    <location>
        <begin position="265"/>
        <end position="286"/>
    </location>
</feature>
<feature type="transmembrane region" description="Helical" evidence="1">
    <location>
        <begin position="39"/>
        <end position="58"/>
    </location>
</feature>
<feature type="transmembrane region" description="Helical" evidence="1">
    <location>
        <begin position="222"/>
        <end position="241"/>
    </location>
</feature>
<evidence type="ECO:0000313" key="2">
    <source>
        <dbReference type="EMBL" id="OGJ00741.1"/>
    </source>
</evidence>
<dbReference type="Gene3D" id="1.25.40.10">
    <property type="entry name" value="Tetratricopeptide repeat domain"/>
    <property type="match status" value="1"/>
</dbReference>
<keyword evidence="1" id="KW-0472">Membrane</keyword>
<feature type="transmembrane region" description="Helical" evidence="1">
    <location>
        <begin position="196"/>
        <end position="216"/>
    </location>
</feature>
<dbReference type="EMBL" id="MFVL01000028">
    <property type="protein sequence ID" value="OGJ00741.1"/>
    <property type="molecule type" value="Genomic_DNA"/>
</dbReference>
<dbReference type="InterPro" id="IPR011990">
    <property type="entry name" value="TPR-like_helical_dom_sf"/>
</dbReference>
<evidence type="ECO:0000313" key="3">
    <source>
        <dbReference type="Proteomes" id="UP000177693"/>
    </source>
</evidence>
<organism evidence="2 3">
    <name type="scientific">Candidatus Nomurabacteria bacterium RIFCSPLOWO2_02_FULL_40_67</name>
    <dbReference type="NCBI Taxonomy" id="1801787"/>
    <lineage>
        <taxon>Bacteria</taxon>
        <taxon>Candidatus Nomuraibacteriota</taxon>
    </lineage>
</organism>
<name>A0A1F6Y2X7_9BACT</name>
<feature type="transmembrane region" description="Helical" evidence="1">
    <location>
        <begin position="129"/>
        <end position="151"/>
    </location>
</feature>
<feature type="transmembrane region" description="Helical" evidence="1">
    <location>
        <begin position="102"/>
        <end position="122"/>
    </location>
</feature>
<proteinExistence type="predicted"/>
<comment type="caution">
    <text evidence="2">The sequence shown here is derived from an EMBL/GenBank/DDBJ whole genome shotgun (WGS) entry which is preliminary data.</text>
</comment>
<feature type="transmembrane region" description="Helical" evidence="1">
    <location>
        <begin position="12"/>
        <end position="33"/>
    </location>
</feature>
<protein>
    <submittedName>
        <fullName evidence="2">Uncharacterized protein</fullName>
    </submittedName>
</protein>
<feature type="transmembrane region" description="Helical" evidence="1">
    <location>
        <begin position="361"/>
        <end position="384"/>
    </location>
</feature>
<keyword evidence="1" id="KW-1133">Transmembrane helix</keyword>
<dbReference type="AlphaFoldDB" id="A0A1F6Y2X7"/>
<keyword evidence="1" id="KW-0812">Transmembrane</keyword>
<feature type="transmembrane region" description="Helical" evidence="1">
    <location>
        <begin position="422"/>
        <end position="440"/>
    </location>
</feature>
<feature type="transmembrane region" description="Helical" evidence="1">
    <location>
        <begin position="171"/>
        <end position="189"/>
    </location>
</feature>
<dbReference type="Proteomes" id="UP000177693">
    <property type="component" value="Unassembled WGS sequence"/>
</dbReference>
<dbReference type="SUPFAM" id="SSF48452">
    <property type="entry name" value="TPR-like"/>
    <property type="match status" value="1"/>
</dbReference>
<gene>
    <name evidence="2" type="ORF">A3I23_03100</name>
</gene>
<feature type="transmembrane region" description="Helical" evidence="1">
    <location>
        <begin position="461"/>
        <end position="479"/>
    </location>
</feature>
<evidence type="ECO:0000256" key="1">
    <source>
        <dbReference type="SAM" id="Phobius"/>
    </source>
</evidence>
<accession>A0A1F6Y2X7</accession>
<sequence>MKTNIFDRLSFLSLFFVVVLLPLFFLPFANIPVETSKGLLLVAGLALCIVFWTISRLIDGKIVFPKSWLLLAGFGIVLVFFISALFAGVSQVSLFGTMLDVGSFWFIFSAFILMLMSAVIFQTGQRAKIVLLGTILSSTIVLIFQSTHLFFPEVTTLGVLASVTENLIGSWNALGLFAGFSGLLFLLVIEFFPISVAAKIILSIFIMLSILLAAAVNFPLVWILLGVSSLIIFIYKISLILQRRREEGVRPLADRLEEGGEKKHFPFVTFVVAILSLLFFMSAGFIGDFIPSRLSIANTEVSPSLKATMSVTKGVLAENPVLGLGPNRFAEAWSMYRPVVINNTQFWNVSFASGSGLLPTLAATSGGLGILAFLVFFILFLIIGAKSLFYNITQGVNFEMIVFFVLSLYLFIASFFYFTGAVIFLLSFAFTGVFIGLAAVNSGHEVSISFLNDHRKSFFSIVVLIILVIFSTAASFKYIERLVSIRYFFKSLAAPSIEDAEFAIGKALALYRNDLYLRTYAQIYLLKFNSLANQGKANLSDEDKALLQASLDQVIRGAQTAIAYDPKNYFNFQTLGSIYETLAASGIKDAYGKALEAYQTASTLNSNNPGLKLALAGVSNALGNVKEAKDYAAASLDLKPDYIEALIFLSQIAKNEGNNAVALSYATKALSIAPANSELIKYVDSLKNPPNITTPQTPAGTTKKP</sequence>